<keyword evidence="6" id="KW-1185">Reference proteome</keyword>
<dbReference type="PANTHER" id="PTHR30524">
    <property type="entry name" value="MANNITOL-1-PHOSPHATE 5-DEHYDROGENASE"/>
    <property type="match status" value="1"/>
</dbReference>
<dbReference type="InterPro" id="IPR013328">
    <property type="entry name" value="6PGD_dom2"/>
</dbReference>
<dbReference type="Pfam" id="PF01232">
    <property type="entry name" value="Mannitol_dh"/>
    <property type="match status" value="1"/>
</dbReference>
<feature type="domain" description="Mannitol dehydrogenase C-terminal" evidence="4">
    <location>
        <begin position="275"/>
        <end position="467"/>
    </location>
</feature>
<gene>
    <name evidence="5" type="ORF">SAMN04487941_3430</name>
</gene>
<sequence length="478" mass="54084">MIMKQLNRQTANITRNYPVKVLQFGEGNFLRGFVDWIIDILNEKTDFNGSVKIIQPIERGIVHLLNQQDGLYHVLLNGIQGGKETQETRLITSVSGALNPYDNYSAYLQLAENPDLEFIISNTTEAGICFEEADTSMDTIPSSFPGKLTALLYHRFSHFSGAPDKGLNIIPCELIEKNGAKLKETILQFAAHWNLPQEFTNWINESNIFCNTLVDRIVPGFPKDDIKQIQQELGFEDNLVVKAEPFHLWVIEAPESVKAAFPTEKAGLQVKFATDLTPYRSRKVRILNGAHTALVPVAYLHGLRTVREAVEDAYTGPFIREAIFEEIIPTLDLSKEELEQFANDVIERFQNPFIHHELISIALNSVSKYKVRVLPSVLEYQHRKGQLPERLLTSLAALILFYRGEWQGEKIPLNDTAEVLAFFEQAWKGNDAAAAVDATLANTDFWDRDLTQVEGLASMVKEKIGQLQRTEQEKEKIA</sequence>
<reference evidence="6" key="1">
    <citation type="submission" date="2016-10" db="EMBL/GenBank/DDBJ databases">
        <authorList>
            <person name="Varghese N."/>
        </authorList>
    </citation>
    <scope>NUCLEOTIDE SEQUENCE [LARGE SCALE GENOMIC DNA]</scope>
    <source>
        <strain evidence="6">DSM 18820</strain>
    </source>
</reference>
<dbReference type="STRING" id="388950.GCA_001611675_01012"/>
<evidence type="ECO:0000256" key="2">
    <source>
        <dbReference type="ARBA" id="ARBA00023027"/>
    </source>
</evidence>
<protein>
    <submittedName>
        <fullName evidence="5">Tagaturonate reductase</fullName>
    </submittedName>
</protein>
<organism evidence="5 6">
    <name type="scientific">Pontibacter akesuensis</name>
    <dbReference type="NCBI Taxonomy" id="388950"/>
    <lineage>
        <taxon>Bacteria</taxon>
        <taxon>Pseudomonadati</taxon>
        <taxon>Bacteroidota</taxon>
        <taxon>Cytophagia</taxon>
        <taxon>Cytophagales</taxon>
        <taxon>Hymenobacteraceae</taxon>
        <taxon>Pontibacter</taxon>
    </lineage>
</organism>
<keyword evidence="2" id="KW-0520">NAD</keyword>
<dbReference type="GO" id="GO:0005829">
    <property type="term" value="C:cytosol"/>
    <property type="evidence" value="ECO:0007669"/>
    <property type="project" value="TreeGrafter"/>
</dbReference>
<dbReference type="NCBIfam" id="NF002969">
    <property type="entry name" value="PRK03643.1"/>
    <property type="match status" value="1"/>
</dbReference>
<accession>A0A1I7K5X5</accession>
<proteinExistence type="predicted"/>
<dbReference type="Gene3D" id="3.40.50.720">
    <property type="entry name" value="NAD(P)-binding Rossmann-like Domain"/>
    <property type="match status" value="1"/>
</dbReference>
<dbReference type="InterPro" id="IPR036291">
    <property type="entry name" value="NAD(P)-bd_dom_sf"/>
</dbReference>
<evidence type="ECO:0000259" key="4">
    <source>
        <dbReference type="Pfam" id="PF08125"/>
    </source>
</evidence>
<dbReference type="Proteomes" id="UP000182491">
    <property type="component" value="Unassembled WGS sequence"/>
</dbReference>
<name>A0A1I7K5X5_9BACT</name>
<dbReference type="AlphaFoldDB" id="A0A1I7K5X5"/>
<keyword evidence="1" id="KW-0560">Oxidoreductase</keyword>
<dbReference type="PRINTS" id="PR00084">
    <property type="entry name" value="MTLDHDRGNASE"/>
</dbReference>
<feature type="domain" description="Mannitol dehydrogenase N-terminal" evidence="3">
    <location>
        <begin position="20"/>
        <end position="259"/>
    </location>
</feature>
<evidence type="ECO:0000259" key="3">
    <source>
        <dbReference type="Pfam" id="PF01232"/>
    </source>
</evidence>
<evidence type="ECO:0000256" key="1">
    <source>
        <dbReference type="ARBA" id="ARBA00023002"/>
    </source>
</evidence>
<dbReference type="SUPFAM" id="SSF51735">
    <property type="entry name" value="NAD(P)-binding Rossmann-fold domains"/>
    <property type="match status" value="1"/>
</dbReference>
<evidence type="ECO:0000313" key="5">
    <source>
        <dbReference type="EMBL" id="SFU92814.1"/>
    </source>
</evidence>
<dbReference type="GO" id="GO:0008926">
    <property type="term" value="F:mannitol-1-phosphate 5-dehydrogenase activity"/>
    <property type="evidence" value="ECO:0007669"/>
    <property type="project" value="TreeGrafter"/>
</dbReference>
<dbReference type="PANTHER" id="PTHR30524:SF0">
    <property type="entry name" value="ALTRONATE OXIDOREDUCTASE-RELATED"/>
    <property type="match status" value="1"/>
</dbReference>
<dbReference type="Gene3D" id="1.10.1040.10">
    <property type="entry name" value="N-(1-d-carboxylethyl)-l-norvaline Dehydrogenase, domain 2"/>
    <property type="match status" value="1"/>
</dbReference>
<dbReference type="SUPFAM" id="SSF48179">
    <property type="entry name" value="6-phosphogluconate dehydrogenase C-terminal domain-like"/>
    <property type="match status" value="1"/>
</dbReference>
<dbReference type="InterPro" id="IPR008927">
    <property type="entry name" value="6-PGluconate_DH-like_C_sf"/>
</dbReference>
<dbReference type="InterPro" id="IPR000669">
    <property type="entry name" value="Mannitol_DH"/>
</dbReference>
<dbReference type="InterPro" id="IPR013131">
    <property type="entry name" value="Mannitol_DH_N"/>
</dbReference>
<dbReference type="InterPro" id="IPR013118">
    <property type="entry name" value="Mannitol_DH_C"/>
</dbReference>
<dbReference type="GO" id="GO:0009026">
    <property type="term" value="F:tagaturonate reductase activity"/>
    <property type="evidence" value="ECO:0007669"/>
    <property type="project" value="TreeGrafter"/>
</dbReference>
<dbReference type="GO" id="GO:0019698">
    <property type="term" value="P:D-galacturonate catabolic process"/>
    <property type="evidence" value="ECO:0007669"/>
    <property type="project" value="TreeGrafter"/>
</dbReference>
<dbReference type="Pfam" id="PF08125">
    <property type="entry name" value="Mannitol_dh_C"/>
    <property type="match status" value="1"/>
</dbReference>
<dbReference type="GO" id="GO:0019592">
    <property type="term" value="P:mannitol catabolic process"/>
    <property type="evidence" value="ECO:0007669"/>
    <property type="project" value="TreeGrafter"/>
</dbReference>
<evidence type="ECO:0000313" key="6">
    <source>
        <dbReference type="Proteomes" id="UP000182491"/>
    </source>
</evidence>
<dbReference type="EMBL" id="FPCA01000004">
    <property type="protein sequence ID" value="SFU92814.1"/>
    <property type="molecule type" value="Genomic_DNA"/>
</dbReference>